<dbReference type="EMBL" id="STGW01000041">
    <property type="protein sequence ID" value="THV08734.1"/>
    <property type="molecule type" value="Genomic_DNA"/>
</dbReference>
<organism evidence="1 2">
    <name type="scientific">Nocardioides caeni</name>
    <dbReference type="NCBI Taxonomy" id="574700"/>
    <lineage>
        <taxon>Bacteria</taxon>
        <taxon>Bacillati</taxon>
        <taxon>Actinomycetota</taxon>
        <taxon>Actinomycetes</taxon>
        <taxon>Propionibacteriales</taxon>
        <taxon>Nocardioidaceae</taxon>
        <taxon>Nocardioides</taxon>
    </lineage>
</organism>
<dbReference type="InterPro" id="IPR032466">
    <property type="entry name" value="Metal_Hydrolase"/>
</dbReference>
<dbReference type="Proteomes" id="UP000307087">
    <property type="component" value="Unassembled WGS sequence"/>
</dbReference>
<reference evidence="1 2" key="1">
    <citation type="journal article" date="2009" name="Int. J. Syst. Evol. Microbiol.">
        <title>Nocardioides caeni sp. nov., isolated from wastewater.</title>
        <authorList>
            <person name="Yoon J.H."/>
            <person name="Kang S.J."/>
            <person name="Park S."/>
            <person name="Kim W."/>
            <person name="Oh T.K."/>
        </authorList>
    </citation>
    <scope>NUCLEOTIDE SEQUENCE [LARGE SCALE GENOMIC DNA]</scope>
    <source>
        <strain evidence="1 2">DSM 23134</strain>
    </source>
</reference>
<dbReference type="AlphaFoldDB" id="A0A4S8N1L7"/>
<keyword evidence="1" id="KW-0378">Hydrolase</keyword>
<accession>A0A4S8N1L7</accession>
<evidence type="ECO:0000313" key="1">
    <source>
        <dbReference type="EMBL" id="THV08734.1"/>
    </source>
</evidence>
<protein>
    <submittedName>
        <fullName evidence="1">Amidohydrolase</fullName>
    </submittedName>
</protein>
<keyword evidence="2" id="KW-1185">Reference proteome</keyword>
<dbReference type="GO" id="GO:0016787">
    <property type="term" value="F:hydrolase activity"/>
    <property type="evidence" value="ECO:0007669"/>
    <property type="project" value="UniProtKB-KW"/>
</dbReference>
<proteinExistence type="predicted"/>
<sequence>MREPASLETDARQVRAFWEELGLPGLMDLHVHFLPPGIQRAVWAVFDEAGPKIGRPWPIRYRRSPEERVALLREFGVR</sequence>
<name>A0A4S8N1L7_9ACTN</name>
<evidence type="ECO:0000313" key="2">
    <source>
        <dbReference type="Proteomes" id="UP000307087"/>
    </source>
</evidence>
<feature type="non-terminal residue" evidence="1">
    <location>
        <position position="78"/>
    </location>
</feature>
<dbReference type="SUPFAM" id="SSF51556">
    <property type="entry name" value="Metallo-dependent hydrolases"/>
    <property type="match status" value="1"/>
</dbReference>
<comment type="caution">
    <text evidence="1">The sequence shown here is derived from an EMBL/GenBank/DDBJ whole genome shotgun (WGS) entry which is preliminary data.</text>
</comment>
<gene>
    <name evidence="1" type="ORF">E9934_19395</name>
</gene>